<dbReference type="Proteomes" id="UP000011885">
    <property type="component" value="Unassembled WGS sequence"/>
</dbReference>
<feature type="domain" description="BioF2-like acetyltransferase" evidence="2">
    <location>
        <begin position="218"/>
        <end position="364"/>
    </location>
</feature>
<feature type="compositionally biased region" description="Basic and acidic residues" evidence="1">
    <location>
        <begin position="24"/>
        <end position="34"/>
    </location>
</feature>
<dbReference type="Gene3D" id="3.40.630.30">
    <property type="match status" value="1"/>
</dbReference>
<dbReference type="SUPFAM" id="SSF55729">
    <property type="entry name" value="Acyl-CoA N-acyltransferases (Nat)"/>
    <property type="match status" value="1"/>
</dbReference>
<protein>
    <recommendedName>
        <fullName evidence="2">BioF2-like acetyltransferase domain-containing protein</fullName>
    </recommendedName>
</protein>
<gene>
    <name evidence="3" type="ORF">RSSM_02429</name>
</gene>
<evidence type="ECO:0000313" key="4">
    <source>
        <dbReference type="Proteomes" id="UP000011885"/>
    </source>
</evidence>
<dbReference type="EMBL" id="ANOH01000169">
    <property type="protein sequence ID" value="EMI56094.1"/>
    <property type="molecule type" value="Genomic_DNA"/>
</dbReference>
<evidence type="ECO:0000313" key="3">
    <source>
        <dbReference type="EMBL" id="EMI56094.1"/>
    </source>
</evidence>
<evidence type="ECO:0000259" key="2">
    <source>
        <dbReference type="Pfam" id="PF13480"/>
    </source>
</evidence>
<proteinExistence type="predicted"/>
<name>M5U492_9BACT</name>
<comment type="caution">
    <text evidence="3">The sequence shown here is derived from an EMBL/GenBank/DDBJ whole genome shotgun (WGS) entry which is preliminary data.</text>
</comment>
<reference evidence="3 4" key="1">
    <citation type="journal article" date="2013" name="Mar. Genomics">
        <title>Expression of sulfatases in Rhodopirellula baltica and the diversity of sulfatases in the genus Rhodopirellula.</title>
        <authorList>
            <person name="Wegner C.E."/>
            <person name="Richter-Heitmann T."/>
            <person name="Klindworth A."/>
            <person name="Klockow C."/>
            <person name="Richter M."/>
            <person name="Achstetter T."/>
            <person name="Glockner F.O."/>
            <person name="Harder J."/>
        </authorList>
    </citation>
    <scope>NUCLEOTIDE SEQUENCE [LARGE SCALE GENOMIC DNA]</scope>
    <source>
        <strain evidence="3 4">SM41</strain>
    </source>
</reference>
<evidence type="ECO:0000256" key="1">
    <source>
        <dbReference type="SAM" id="MobiDB-lite"/>
    </source>
</evidence>
<accession>M5U492</accession>
<dbReference type="InterPro" id="IPR016181">
    <property type="entry name" value="Acyl_CoA_acyltransferase"/>
</dbReference>
<organism evidence="3 4">
    <name type="scientific">Rhodopirellula sallentina SM41</name>
    <dbReference type="NCBI Taxonomy" id="1263870"/>
    <lineage>
        <taxon>Bacteria</taxon>
        <taxon>Pseudomonadati</taxon>
        <taxon>Planctomycetota</taxon>
        <taxon>Planctomycetia</taxon>
        <taxon>Pirellulales</taxon>
        <taxon>Pirellulaceae</taxon>
        <taxon>Rhodopirellula</taxon>
    </lineage>
</organism>
<sequence length="424" mass="47665">MLPDVSSEPPPDLGKARSPIDQPDGDRFFMRESDNNADASSSLDPIDEINSAEELVISVHEFDQLSAETLESWEHRRSQDSRWSQPFFASRFSSAVHRARGDVLVAVIAHRLPGKPDRPVGFLPFHRVGRIGVPAGRFLNDAQNVIGLPPHLVDWEALLRACDVVAFDLHAIVHPSDQWVDKYHLNSIGAYRADFAGDSEQYLQTLCRDHRTIAKQGQKTRKLGREIGDIRLEVDCRSPEVLAQTIAWKRSQYQRTHILDLFLPEWTRCMVDVLHGGKERGAMADLSDAPLGGLLSVLWAGDQIVAAHYGMIEKGQLHYWFPTYDPQYARYSPGTALFTELVRASTKYGVDSIDMGYGEQPYKQKQTATTTDVACGTITNSRWHRLTHSASNTLSQYAKRIPMKEKVKKAWRSIHPTAGIKKLG</sequence>
<dbReference type="AlphaFoldDB" id="M5U492"/>
<keyword evidence="4" id="KW-1185">Reference proteome</keyword>
<dbReference type="Pfam" id="PF13480">
    <property type="entry name" value="Acetyltransf_6"/>
    <property type="match status" value="1"/>
</dbReference>
<dbReference type="PATRIC" id="fig|1263870.3.peg.2584"/>
<dbReference type="InterPro" id="IPR038740">
    <property type="entry name" value="BioF2-like_GNAT_dom"/>
</dbReference>
<feature type="region of interest" description="Disordered" evidence="1">
    <location>
        <begin position="1"/>
        <end position="45"/>
    </location>
</feature>